<organism evidence="2">
    <name type="scientific">Cacopsylla melanoneura</name>
    <dbReference type="NCBI Taxonomy" id="428564"/>
    <lineage>
        <taxon>Eukaryota</taxon>
        <taxon>Metazoa</taxon>
        <taxon>Ecdysozoa</taxon>
        <taxon>Arthropoda</taxon>
        <taxon>Hexapoda</taxon>
        <taxon>Insecta</taxon>
        <taxon>Pterygota</taxon>
        <taxon>Neoptera</taxon>
        <taxon>Paraneoptera</taxon>
        <taxon>Hemiptera</taxon>
        <taxon>Sternorrhyncha</taxon>
        <taxon>Psylloidea</taxon>
        <taxon>Psyllidae</taxon>
        <taxon>Psyllinae</taxon>
        <taxon>Cacopsylla</taxon>
    </lineage>
</organism>
<dbReference type="AlphaFoldDB" id="A0A8D8TXL5"/>
<protein>
    <recommendedName>
        <fullName evidence="3">Secreted protein</fullName>
    </recommendedName>
</protein>
<name>A0A8D8TXL5_9HEMI</name>
<feature type="signal peptide" evidence="1">
    <location>
        <begin position="1"/>
        <end position="21"/>
    </location>
</feature>
<dbReference type="EMBL" id="HBUF01329632">
    <property type="protein sequence ID" value="CAG6696700.1"/>
    <property type="molecule type" value="Transcribed_RNA"/>
</dbReference>
<proteinExistence type="predicted"/>
<evidence type="ECO:0008006" key="3">
    <source>
        <dbReference type="Google" id="ProtNLM"/>
    </source>
</evidence>
<keyword evidence="1" id="KW-0732">Signal</keyword>
<feature type="chain" id="PRO_5036262202" description="Secreted protein" evidence="1">
    <location>
        <begin position="22"/>
        <end position="123"/>
    </location>
</feature>
<dbReference type="EMBL" id="HBUF01329629">
    <property type="protein sequence ID" value="CAG6696659.1"/>
    <property type="molecule type" value="Transcribed_RNA"/>
</dbReference>
<reference evidence="2" key="1">
    <citation type="submission" date="2021-05" db="EMBL/GenBank/DDBJ databases">
        <authorList>
            <person name="Alioto T."/>
            <person name="Alioto T."/>
            <person name="Gomez Garrido J."/>
        </authorList>
    </citation>
    <scope>NUCLEOTIDE SEQUENCE</scope>
</reference>
<dbReference type="EMBL" id="HBUF01329633">
    <property type="protein sequence ID" value="CAG6696719.1"/>
    <property type="molecule type" value="Transcribed_RNA"/>
</dbReference>
<evidence type="ECO:0000313" key="2">
    <source>
        <dbReference type="EMBL" id="CAG6696700.1"/>
    </source>
</evidence>
<dbReference type="EMBL" id="HBUF01329630">
    <property type="protein sequence ID" value="CAG6696678.1"/>
    <property type="molecule type" value="Transcribed_RNA"/>
</dbReference>
<sequence length="123" mass="13630">MFPSTVSSCFASIFIRWTGTADTTCCHLVTSCFTWSVTWACSPELGGRQRIRLCEARFRSCIQRSLILLKKDRCVSTEVDRCAPGAVSLNSLVAVPSHSSITRVTSVMLCQHLVVSARAWSHF</sequence>
<accession>A0A8D8TXL5</accession>
<evidence type="ECO:0000256" key="1">
    <source>
        <dbReference type="SAM" id="SignalP"/>
    </source>
</evidence>